<dbReference type="PROSITE" id="PS50829">
    <property type="entry name" value="GYF"/>
    <property type="match status" value="1"/>
</dbReference>
<dbReference type="Gene3D" id="3.30.1490.40">
    <property type="match status" value="1"/>
</dbReference>
<evidence type="ECO:0000256" key="1">
    <source>
        <dbReference type="SAM" id="MobiDB-lite"/>
    </source>
</evidence>
<evidence type="ECO:0000313" key="3">
    <source>
        <dbReference type="EMBL" id="KAJ9709919.1"/>
    </source>
</evidence>
<dbReference type="Pfam" id="PF02213">
    <property type="entry name" value="GYF"/>
    <property type="match status" value="1"/>
</dbReference>
<feature type="region of interest" description="Disordered" evidence="1">
    <location>
        <begin position="1477"/>
        <end position="1599"/>
    </location>
</feature>
<feature type="domain" description="GYF" evidence="2">
    <location>
        <begin position="573"/>
        <end position="624"/>
    </location>
</feature>
<feature type="compositionally biased region" description="Low complexity" evidence="1">
    <location>
        <begin position="1316"/>
        <end position="1329"/>
    </location>
</feature>
<evidence type="ECO:0000259" key="2">
    <source>
        <dbReference type="PROSITE" id="PS50829"/>
    </source>
</evidence>
<gene>
    <name evidence="3" type="ORF">PVL29_001413</name>
</gene>
<organism evidence="3 4">
    <name type="scientific">Vitis rotundifolia</name>
    <name type="common">Muscadine grape</name>
    <dbReference type="NCBI Taxonomy" id="103349"/>
    <lineage>
        <taxon>Eukaryota</taxon>
        <taxon>Viridiplantae</taxon>
        <taxon>Streptophyta</taxon>
        <taxon>Embryophyta</taxon>
        <taxon>Tracheophyta</taxon>
        <taxon>Spermatophyta</taxon>
        <taxon>Magnoliopsida</taxon>
        <taxon>eudicotyledons</taxon>
        <taxon>Gunneridae</taxon>
        <taxon>Pentapetalae</taxon>
        <taxon>rosids</taxon>
        <taxon>Vitales</taxon>
        <taxon>Vitaceae</taxon>
        <taxon>Viteae</taxon>
        <taxon>Vitis</taxon>
    </lineage>
</organism>
<sequence length="1620" mass="179395">MAESKLDLPDDLISSKPSDQSWTAKVVASGGNDDEKALMGLVDESKDQLASESSIPLSPQWLYSKPNETKMETRAPNSAALGNSTDPNQKEGWRLDASEDKKDWRKIATDTESNRRWREEERETGLLGGRRNLRKVDRRVDTVSIRESVDSRALPTSERWHDGSNRNSVHETRRDSKWSSRWGPEEREKESRTEKRPDVDKEDAHSDNQSFVGSNRPAPERDSDSRDKWRPRHRMELHSGGPTSYRAAPGFGIERARVEGSHVGFAIGRGRSTVLGSAPVLRSSSAGPIGGAQFERNGNVTGKLNLLDDTLCYPRGKLLDVYRRKKLDPSFATMPENMEETPHITLGDFIEPLAFVAPDAEEEVILRDIWKGKITSSGVVYNSFRKGRTTENVTGVEDLESPKEKQGILPSITTKEVADTFPEGVNDSAYQDDDSGISFNYNMTMNMVHEMDANQGEGKYSVTERVAGMDDMILTVSKGSSLCSVSEMSGVNRTASQLKVVENDHLANSDFTKHDKLDNITSAASFDIGCGLPDNSNSIFALPSPKHGLSSTMQHLNSTSGTNLLGRGIPPEEFSLHYLDPQGEIQGPFLGVDIISWFKQGFFGIDLPVRLSDAPEGIPFQDLGEIMPHLKTKDGANSTDPSSELEHTGILGANLEASSPAPGPVPVPDIADTTALNDHHWSLSDFDGLSSQNFQQRKSEREGPLQLSYSDGQSFHDFSSQDEEIVFPGRPGSGGGGYPIGKPSRSTQDPLANPITYSSLPNELTEPGMANQNDNKLHQFGLLWSELEGAHPTHAQPSNLSSSIGRLGPLGAMAGSTPDAEAFSDVYRRNILSNANSYQDATATRHLSHIEQDSNRFDLAEQLMRQQFQQQLQQRQLQQQNLLSSHAHLNESLLEQVASRNHMHHQRLANQPVPDLEHLMALQLQQQRQLQLQQDHQLQQQFHQKQMLLQEQKQAQARQALLEQLMHGQMHDPGLRQFPMDPVRTNNGLDQVLLKQHILHEIQQRSHHPSRHVDPSLDQLIQTKFAQTPQDEHQRDIFELISHAKQSQMRSLEHQISHQEQLRARQLSMGLRQRMEMEEERHMGTAWPFDETAHFLRSPAGTHRVQASGFSPLDFYQQQQRAPLHEEQLSHLERNLSRQERLQRGAYEPGSLAFERSMSMPAGAPGMNLDVVNAMAHPQGLDLPDPSSHMHSGGQLDPFSSGSHPRHPQHPLVPNQFHVSHLDATEGHWSESNGHLANDWMQSQVQHLQLNAERQRRELEVKKNSEDPNSWMSVGINDDKSKRLLMELLHKNLNHQSTESVDTNNEVSYERREPSAHFSGSSSSEHPFSLIPDRGTGLNNSFAAGSYGSNLVGQSHVNLADGQGSSLESNEKLPIRSYSGSLFVDREFSDVEGKKRSSKVEGFTKGLIFEDQEGMMEQAEIPTNAISQHSSLGIAGGGSGFYDDKIGISGSFAEEIAKDRVSTILSKGQDNLLLQRPPVSRVSSSQEALSELASDPALRGKIVPSGGPPDGGRRDLGGNPGNQGSEIPASGKKEGHFRRTSSSSEADVSETKFIDMLKSNAKKPAPQEPQGAAGASDSTDQGGRGGKKKGKKVRPLDSAFLGFKVTSNRIMMGEIQRIDD</sequence>
<dbReference type="SUPFAM" id="SSF55277">
    <property type="entry name" value="GYF domain"/>
    <property type="match status" value="1"/>
</dbReference>
<feature type="region of interest" description="Disordered" evidence="1">
    <location>
        <begin position="1179"/>
        <end position="1214"/>
    </location>
</feature>
<dbReference type="PANTHER" id="PTHR46992:SF4">
    <property type="entry name" value="GYF DOMAIN-CONTAINING PROTEIN"/>
    <property type="match status" value="1"/>
</dbReference>
<accession>A0AA39AS63</accession>
<feature type="compositionally biased region" description="Basic and acidic residues" evidence="1">
    <location>
        <begin position="88"/>
        <end position="124"/>
    </location>
</feature>
<protein>
    <recommendedName>
        <fullName evidence="2">GYF domain-containing protein</fullName>
    </recommendedName>
</protein>
<dbReference type="EMBL" id="JARBHA010000001">
    <property type="protein sequence ID" value="KAJ9709919.1"/>
    <property type="molecule type" value="Genomic_DNA"/>
</dbReference>
<comment type="caution">
    <text evidence="3">The sequence shown here is derived from an EMBL/GenBank/DDBJ whole genome shotgun (WGS) entry which is preliminary data.</text>
</comment>
<reference evidence="3 4" key="1">
    <citation type="journal article" date="2023" name="BMC Biotechnol.">
        <title>Vitis rotundifolia cv Carlos genome sequencing.</title>
        <authorList>
            <person name="Huff M."/>
            <person name="Hulse-Kemp A."/>
            <person name="Scheffler B."/>
            <person name="Youngblood R."/>
            <person name="Simpson S."/>
            <person name="Babiker E."/>
            <person name="Staton M."/>
        </authorList>
    </citation>
    <scope>NUCLEOTIDE SEQUENCE [LARGE SCALE GENOMIC DNA]</scope>
    <source>
        <tissue evidence="3">Leaf</tissue>
    </source>
</reference>
<keyword evidence="4" id="KW-1185">Reference proteome</keyword>
<dbReference type="InterPro" id="IPR003169">
    <property type="entry name" value="GYF"/>
</dbReference>
<feature type="region of interest" description="Disordered" evidence="1">
    <location>
        <begin position="43"/>
        <end position="248"/>
    </location>
</feature>
<feature type="compositionally biased region" description="Polar residues" evidence="1">
    <location>
        <begin position="1297"/>
        <end position="1307"/>
    </location>
</feature>
<feature type="compositionally biased region" description="Low complexity" evidence="1">
    <location>
        <begin position="1483"/>
        <end position="1494"/>
    </location>
</feature>
<dbReference type="PANTHER" id="PTHR46992">
    <property type="entry name" value="GYF DOMAIN-CONTAINING PROTEIN"/>
    <property type="match status" value="1"/>
</dbReference>
<dbReference type="Proteomes" id="UP001168098">
    <property type="component" value="Unassembled WGS sequence"/>
</dbReference>
<feature type="region of interest" description="Disordered" evidence="1">
    <location>
        <begin position="1297"/>
        <end position="1332"/>
    </location>
</feature>
<feature type="compositionally biased region" description="Low complexity" evidence="1">
    <location>
        <begin position="1562"/>
        <end position="1575"/>
    </location>
</feature>
<proteinExistence type="predicted"/>
<feature type="compositionally biased region" description="Basic and acidic residues" evidence="1">
    <location>
        <begin position="158"/>
        <end position="206"/>
    </location>
</feature>
<dbReference type="InterPro" id="IPR035445">
    <property type="entry name" value="GYF-like_dom_sf"/>
</dbReference>
<name>A0AA39AS63_VITRO</name>
<feature type="compositionally biased region" description="Basic and acidic residues" evidence="1">
    <location>
        <begin position="218"/>
        <end position="228"/>
    </location>
</feature>
<evidence type="ECO:0000313" key="4">
    <source>
        <dbReference type="Proteomes" id="UP001168098"/>
    </source>
</evidence>
<dbReference type="SMART" id="SM00444">
    <property type="entry name" value="GYF"/>
    <property type="match status" value="1"/>
</dbReference>
<dbReference type="CDD" id="cd00072">
    <property type="entry name" value="GYF"/>
    <property type="match status" value="1"/>
</dbReference>
<feature type="region of interest" description="Disordered" evidence="1">
    <location>
        <begin position="1"/>
        <end position="22"/>
    </location>
</feature>